<keyword evidence="1" id="KW-0732">Signal</keyword>
<dbReference type="EMBL" id="JAICCE010000013">
    <property type="protein sequence ID" value="KAG9269397.1"/>
    <property type="molecule type" value="Genomic_DNA"/>
</dbReference>
<evidence type="ECO:0000313" key="3">
    <source>
        <dbReference type="Proteomes" id="UP000752171"/>
    </source>
</evidence>
<proteinExistence type="predicted"/>
<organism evidence="2 3">
    <name type="scientific">Astyanax mexicanus</name>
    <name type="common">Blind cave fish</name>
    <name type="synonym">Astyanax fasciatus mexicanus</name>
    <dbReference type="NCBI Taxonomy" id="7994"/>
    <lineage>
        <taxon>Eukaryota</taxon>
        <taxon>Metazoa</taxon>
        <taxon>Chordata</taxon>
        <taxon>Craniata</taxon>
        <taxon>Vertebrata</taxon>
        <taxon>Euteleostomi</taxon>
        <taxon>Actinopterygii</taxon>
        <taxon>Neopterygii</taxon>
        <taxon>Teleostei</taxon>
        <taxon>Ostariophysi</taxon>
        <taxon>Characiformes</taxon>
        <taxon>Characoidei</taxon>
        <taxon>Acestrorhamphidae</taxon>
        <taxon>Acestrorhamphinae</taxon>
        <taxon>Astyanax</taxon>
    </lineage>
</organism>
<sequence length="328" mass="35228">MAVCLFLFLLLQHVHSLPLSQVVMGNVGSDSNSDSGEIFPVLHSLLSQIQMQIQNSRPIAPVQNAGIPNVPQVPVAVIPIPANNPVFHSQPLVPALPGELLNPFYPEIHPFSLPSPALGPIDPVFSQPGLSQPLPNPFPQLTGLPSPFDPLPPYFFPPQSGLPSFVAPPPLPIPGSPFPSLTNPLTSSLYGNQPITIDVRELLRQQGSTPGNRSAIVNIQDIIRQQGSIPGNQPISIDVRELLRQQRANPGNQGEFVIPPMINGVSQGSPFQMPNIPSLQLQQADDAPTEPANQEADGNMDTEQEFAPCSTAECHETGQPFEGNTLPY</sequence>
<name>A0A8T2LEX9_ASTMX</name>
<reference evidence="2 3" key="1">
    <citation type="submission" date="2021-07" db="EMBL/GenBank/DDBJ databases">
        <authorList>
            <person name="Imarazene B."/>
            <person name="Zahm M."/>
            <person name="Klopp C."/>
            <person name="Cabau C."/>
            <person name="Beille S."/>
            <person name="Jouanno E."/>
            <person name="Castinel A."/>
            <person name="Lluch J."/>
            <person name="Gil L."/>
            <person name="Kuchtly C."/>
            <person name="Lopez Roques C."/>
            <person name="Donnadieu C."/>
            <person name="Parrinello H."/>
            <person name="Journot L."/>
            <person name="Du K."/>
            <person name="Schartl M."/>
            <person name="Retaux S."/>
            <person name="Guiguen Y."/>
        </authorList>
    </citation>
    <scope>NUCLEOTIDE SEQUENCE [LARGE SCALE GENOMIC DNA]</scope>
    <source>
        <strain evidence="2">Pach_M1</strain>
        <tissue evidence="2">Testis</tissue>
    </source>
</reference>
<gene>
    <name evidence="2" type="ORF">AMEX_G16433</name>
</gene>
<dbReference type="AlphaFoldDB" id="A0A8T2LEX9"/>
<feature type="chain" id="PRO_5035859936" evidence="1">
    <location>
        <begin position="17"/>
        <end position="328"/>
    </location>
</feature>
<protein>
    <submittedName>
        <fullName evidence="2">Vegetative cell wall protein gp1-like</fullName>
    </submittedName>
</protein>
<evidence type="ECO:0000256" key="1">
    <source>
        <dbReference type="SAM" id="SignalP"/>
    </source>
</evidence>
<feature type="signal peptide" evidence="1">
    <location>
        <begin position="1"/>
        <end position="16"/>
    </location>
</feature>
<comment type="caution">
    <text evidence="2">The sequence shown here is derived from an EMBL/GenBank/DDBJ whole genome shotgun (WGS) entry which is preliminary data.</text>
</comment>
<dbReference type="Proteomes" id="UP000752171">
    <property type="component" value="Unassembled WGS sequence"/>
</dbReference>
<accession>A0A8T2LEX9</accession>
<evidence type="ECO:0000313" key="2">
    <source>
        <dbReference type="EMBL" id="KAG9269397.1"/>
    </source>
</evidence>